<protein>
    <submittedName>
        <fullName evidence="2">Uncharacterized protein</fullName>
    </submittedName>
</protein>
<gene>
    <name evidence="2" type="ORF">BPAE_0189g00170</name>
</gene>
<dbReference type="AlphaFoldDB" id="A0A4Z1FBR8"/>
<dbReference type="Proteomes" id="UP000297910">
    <property type="component" value="Unassembled WGS sequence"/>
</dbReference>
<keyword evidence="1" id="KW-0472">Membrane</keyword>
<feature type="transmembrane region" description="Helical" evidence="1">
    <location>
        <begin position="230"/>
        <end position="255"/>
    </location>
</feature>
<evidence type="ECO:0000313" key="2">
    <source>
        <dbReference type="EMBL" id="TGO21985.1"/>
    </source>
</evidence>
<comment type="caution">
    <text evidence="2">The sequence shown here is derived from an EMBL/GenBank/DDBJ whole genome shotgun (WGS) entry which is preliminary data.</text>
</comment>
<reference evidence="2 3" key="1">
    <citation type="submission" date="2017-12" db="EMBL/GenBank/DDBJ databases">
        <title>Comparative genomics of Botrytis spp.</title>
        <authorList>
            <person name="Valero-Jimenez C.A."/>
            <person name="Tapia P."/>
            <person name="Veloso J."/>
            <person name="Silva-Moreno E."/>
            <person name="Staats M."/>
            <person name="Valdes J.H."/>
            <person name="Van Kan J.A.L."/>
        </authorList>
    </citation>
    <scope>NUCLEOTIDE SEQUENCE [LARGE SCALE GENOMIC DNA]</scope>
    <source>
        <strain evidence="2 3">Bp0003</strain>
    </source>
</reference>
<dbReference type="EMBL" id="PQXI01000188">
    <property type="protein sequence ID" value="TGO21985.1"/>
    <property type="molecule type" value="Genomic_DNA"/>
</dbReference>
<evidence type="ECO:0000256" key="1">
    <source>
        <dbReference type="SAM" id="Phobius"/>
    </source>
</evidence>
<name>A0A4Z1FBR8_9HELO</name>
<dbReference type="PANTHER" id="PTHR35041:SF6">
    <property type="entry name" value="FORMYLMETHIONINE DEFORMYLASE-LIKE PROTEIN-RELATED"/>
    <property type="match status" value="1"/>
</dbReference>
<keyword evidence="1" id="KW-1133">Transmembrane helix</keyword>
<dbReference type="PANTHER" id="PTHR35041">
    <property type="entry name" value="MEDIATOR OF RNA POLYMERASE II TRANSCRIPTION SUBUNIT 1"/>
    <property type="match status" value="1"/>
</dbReference>
<keyword evidence="1" id="KW-0812">Transmembrane</keyword>
<keyword evidence="3" id="KW-1185">Reference proteome</keyword>
<organism evidence="2 3">
    <name type="scientific">Botrytis paeoniae</name>
    <dbReference type="NCBI Taxonomy" id="278948"/>
    <lineage>
        <taxon>Eukaryota</taxon>
        <taxon>Fungi</taxon>
        <taxon>Dikarya</taxon>
        <taxon>Ascomycota</taxon>
        <taxon>Pezizomycotina</taxon>
        <taxon>Leotiomycetes</taxon>
        <taxon>Helotiales</taxon>
        <taxon>Sclerotiniaceae</taxon>
        <taxon>Botrytis</taxon>
    </lineage>
</organism>
<proteinExistence type="predicted"/>
<sequence>MFESGPRSQSLLFYLSPWPDDQISWVNDLGLPASSYELYSENSTGYHIFVQISASSIVCTAMNASITITIASIYGNQEITQHNTQYLNEIPRCDGTPSCSMDYYQFSNFAGVLQGNISLHGGMVGTKRWFVIPYSINNPLLRLFTACDDIQASPFESLFSPDSFSPRPIENYVRIEPWQCRNRNFMTAIEDLSINITIGYLGSPSLTSSSIEYTNITTSDTRYVYVYHPLYLVLSYSIGFFLASLSGAIGLYSIYVNGVSHSNSFSAIMLTTRNSDLYTLAKGKSLRSDPLSKSIKNTKLRFGLLVSQHGPENRGSDDSPRHVAFGFEGSVDELKKGGKYV</sequence>
<evidence type="ECO:0000313" key="3">
    <source>
        <dbReference type="Proteomes" id="UP000297910"/>
    </source>
</evidence>
<accession>A0A4Z1FBR8</accession>